<dbReference type="EMBL" id="CP020370">
    <property type="protein sequence ID" value="AUB80166.1"/>
    <property type="molecule type" value="Genomic_DNA"/>
</dbReference>
<keyword evidence="1" id="KW-0812">Transmembrane</keyword>
<evidence type="ECO:0000313" key="4">
    <source>
        <dbReference type="Proteomes" id="UP000232638"/>
    </source>
</evidence>
<organism evidence="3 4">
    <name type="scientific">Candidatus Thiodictyon syntrophicum</name>
    <dbReference type="NCBI Taxonomy" id="1166950"/>
    <lineage>
        <taxon>Bacteria</taxon>
        <taxon>Pseudomonadati</taxon>
        <taxon>Pseudomonadota</taxon>
        <taxon>Gammaproteobacteria</taxon>
        <taxon>Chromatiales</taxon>
        <taxon>Chromatiaceae</taxon>
        <taxon>Thiodictyon</taxon>
    </lineage>
</organism>
<feature type="transmembrane region" description="Helical" evidence="1">
    <location>
        <begin position="12"/>
        <end position="29"/>
    </location>
</feature>
<name>A0A2K8U3J8_9GAMM</name>
<proteinExistence type="predicted"/>
<dbReference type="AlphaFoldDB" id="A0A2K8U3J8"/>
<evidence type="ECO:0000256" key="1">
    <source>
        <dbReference type="SAM" id="Phobius"/>
    </source>
</evidence>
<keyword evidence="4" id="KW-1185">Reference proteome</keyword>
<evidence type="ECO:0000259" key="2">
    <source>
        <dbReference type="Pfam" id="PF11127"/>
    </source>
</evidence>
<keyword evidence="1" id="KW-1133">Transmembrane helix</keyword>
<protein>
    <recommendedName>
        <fullName evidence="2">Inner membrane protein YgaP-like transmembrane domain-containing protein</fullName>
    </recommendedName>
</protein>
<dbReference type="Pfam" id="PF11127">
    <property type="entry name" value="YgaP-like_TM"/>
    <property type="match status" value="1"/>
</dbReference>
<keyword evidence="1" id="KW-0472">Membrane</keyword>
<feature type="domain" description="Inner membrane protein YgaP-like transmembrane" evidence="2">
    <location>
        <begin position="1"/>
        <end position="60"/>
    </location>
</feature>
<dbReference type="RefSeq" id="WP_100917971.1">
    <property type="nucleotide sequence ID" value="NZ_CP020370.1"/>
</dbReference>
<dbReference type="OrthoDB" id="9804804at2"/>
<feature type="transmembrane region" description="Helical" evidence="1">
    <location>
        <begin position="35"/>
        <end position="54"/>
    </location>
</feature>
<dbReference type="Proteomes" id="UP000232638">
    <property type="component" value="Chromosome"/>
</dbReference>
<dbReference type="InterPro" id="IPR021309">
    <property type="entry name" value="YgaP-like_TM"/>
</dbReference>
<sequence length="65" mass="7189">MKKNIGQTDRTIRLAVAGLLVLCGIWLHLWFLSVIALVLVVTGFTGICPAYLPFKIDTNKDGEED</sequence>
<evidence type="ECO:0000313" key="3">
    <source>
        <dbReference type="EMBL" id="AUB80166.1"/>
    </source>
</evidence>
<reference evidence="3 4" key="1">
    <citation type="submission" date="2017-03" db="EMBL/GenBank/DDBJ databases">
        <title>Complete genome sequence of Candidatus 'Thiodictyon syntrophicum' sp. nov. strain Cad16T, a photolithoautotroph purple sulfur bacterium isolated from an alpine meromictic lake.</title>
        <authorList>
            <person name="Luedin S.M."/>
            <person name="Pothier J.F."/>
            <person name="Danza F."/>
            <person name="Storelli N."/>
            <person name="Wittwer M."/>
            <person name="Tonolla M."/>
        </authorList>
    </citation>
    <scope>NUCLEOTIDE SEQUENCE [LARGE SCALE GENOMIC DNA]</scope>
    <source>
        <strain evidence="3 4">Cad16T</strain>
    </source>
</reference>
<dbReference type="KEGG" id="tsy:THSYN_03780"/>
<accession>A0A2K8U3J8</accession>
<gene>
    <name evidence="3" type="ORF">THSYN_03780</name>
</gene>